<feature type="compositionally biased region" description="Pro residues" evidence="9">
    <location>
        <begin position="38"/>
        <end position="53"/>
    </location>
</feature>
<protein>
    <recommendedName>
        <fullName evidence="12">Enoyl-CoA hydratase</fullName>
    </recommendedName>
</protein>
<dbReference type="PANTHER" id="PTHR43149">
    <property type="entry name" value="ENOYL-COA HYDRATASE"/>
    <property type="match status" value="1"/>
</dbReference>
<keyword evidence="11" id="KW-1185">Reference proteome</keyword>
<evidence type="ECO:0000313" key="11">
    <source>
        <dbReference type="Proteomes" id="UP000033483"/>
    </source>
</evidence>
<evidence type="ECO:0008006" key="12">
    <source>
        <dbReference type="Google" id="ProtNLM"/>
    </source>
</evidence>
<dbReference type="FunFam" id="1.10.12.10:FF:000004">
    <property type="entry name" value="Delta3,5-delta2,4-dienoyl-CoA isomerase"/>
    <property type="match status" value="1"/>
</dbReference>
<dbReference type="InterPro" id="IPR029045">
    <property type="entry name" value="ClpP/crotonase-like_dom_sf"/>
</dbReference>
<dbReference type="Pfam" id="PF00378">
    <property type="entry name" value="ECH_1"/>
    <property type="match status" value="1"/>
</dbReference>
<evidence type="ECO:0000256" key="1">
    <source>
        <dbReference type="ARBA" id="ARBA00004275"/>
    </source>
</evidence>
<comment type="caution">
    <text evidence="10">The sequence shown here is derived from an EMBL/GenBank/DDBJ whole genome shotgun (WGS) entry which is preliminary data.</text>
</comment>
<evidence type="ECO:0000256" key="9">
    <source>
        <dbReference type="SAM" id="MobiDB-lite"/>
    </source>
</evidence>
<reference evidence="10 11" key="1">
    <citation type="submission" date="2015-03" db="EMBL/GenBank/DDBJ databases">
        <authorList>
            <person name="Radwan O."/>
            <person name="Al-Naeli F.A."/>
            <person name="Rendon G.A."/>
            <person name="Fields C."/>
        </authorList>
    </citation>
    <scope>NUCLEOTIDE SEQUENCE [LARGE SCALE GENOMIC DNA]</scope>
    <source>
        <strain evidence="10">CR-DP1</strain>
    </source>
</reference>
<name>A0A0F4ZKT6_9PEZI</name>
<feature type="compositionally biased region" description="Basic residues" evidence="9">
    <location>
        <begin position="64"/>
        <end position="77"/>
    </location>
</feature>
<dbReference type="PANTHER" id="PTHR43149:SF1">
    <property type="entry name" value="DELTA(3,5)-DELTA(2,4)-DIENOYL-COA ISOMERASE, MITOCHONDRIAL"/>
    <property type="match status" value="1"/>
</dbReference>
<dbReference type="Gene3D" id="3.90.226.10">
    <property type="entry name" value="2-enoyl-CoA Hydratase, Chain A, domain 1"/>
    <property type="match status" value="1"/>
</dbReference>
<keyword evidence="7" id="KW-0576">Peroxisome</keyword>
<organism evidence="10 11">
    <name type="scientific">Thielaviopsis punctulata</name>
    <dbReference type="NCBI Taxonomy" id="72032"/>
    <lineage>
        <taxon>Eukaryota</taxon>
        <taxon>Fungi</taxon>
        <taxon>Dikarya</taxon>
        <taxon>Ascomycota</taxon>
        <taxon>Pezizomycotina</taxon>
        <taxon>Sordariomycetes</taxon>
        <taxon>Hypocreomycetidae</taxon>
        <taxon>Microascales</taxon>
        <taxon>Ceratocystidaceae</taxon>
        <taxon>Thielaviopsis</taxon>
    </lineage>
</organism>
<keyword evidence="4" id="KW-0276">Fatty acid metabolism</keyword>
<dbReference type="EMBL" id="LAEV01000282">
    <property type="protein sequence ID" value="KKA30746.1"/>
    <property type="molecule type" value="Genomic_DNA"/>
</dbReference>
<dbReference type="Gene3D" id="1.10.12.10">
    <property type="entry name" value="Lyase 2-enoyl-coa Hydratase, Chain A, domain 2"/>
    <property type="match status" value="1"/>
</dbReference>
<evidence type="ECO:0000256" key="3">
    <source>
        <dbReference type="ARBA" id="ARBA00005254"/>
    </source>
</evidence>
<dbReference type="CDD" id="cd06558">
    <property type="entry name" value="crotonase-like"/>
    <property type="match status" value="1"/>
</dbReference>
<evidence type="ECO:0000256" key="8">
    <source>
        <dbReference type="ARBA" id="ARBA00023235"/>
    </source>
</evidence>
<comment type="subcellular location">
    <subcellularLocation>
        <location evidence="1">Peroxisome</location>
    </subcellularLocation>
</comment>
<evidence type="ECO:0000313" key="10">
    <source>
        <dbReference type="EMBL" id="KKA30746.1"/>
    </source>
</evidence>
<evidence type="ECO:0000256" key="2">
    <source>
        <dbReference type="ARBA" id="ARBA00005005"/>
    </source>
</evidence>
<dbReference type="Proteomes" id="UP000033483">
    <property type="component" value="Unassembled WGS sequence"/>
</dbReference>
<feature type="compositionally biased region" description="Pro residues" evidence="9">
    <location>
        <begin position="9"/>
        <end position="24"/>
    </location>
</feature>
<dbReference type="GO" id="GO:0006635">
    <property type="term" value="P:fatty acid beta-oxidation"/>
    <property type="evidence" value="ECO:0007669"/>
    <property type="project" value="UniProtKB-UniPathway"/>
</dbReference>
<accession>A0A0F4ZKT6</accession>
<gene>
    <name evidence="10" type="ORF">TD95_005294</name>
</gene>
<keyword evidence="8" id="KW-0413">Isomerase</keyword>
<feature type="region of interest" description="Disordered" evidence="9">
    <location>
        <begin position="1"/>
        <end position="94"/>
    </location>
</feature>
<dbReference type="SUPFAM" id="SSF52096">
    <property type="entry name" value="ClpP/crotonase"/>
    <property type="match status" value="1"/>
</dbReference>
<evidence type="ECO:0000256" key="6">
    <source>
        <dbReference type="ARBA" id="ARBA00023098"/>
    </source>
</evidence>
<dbReference type="AlphaFoldDB" id="A0A0F4ZKT6"/>
<dbReference type="GO" id="GO:0051750">
    <property type="term" value="F:delta(3,5)-delta(2,4)-dienoyl-CoA isomerase activity"/>
    <property type="evidence" value="ECO:0007669"/>
    <property type="project" value="TreeGrafter"/>
</dbReference>
<dbReference type="UniPathway" id="UPA00659"/>
<dbReference type="InterPro" id="IPR001753">
    <property type="entry name" value="Enoyl-CoA_hydra/iso"/>
</dbReference>
<comment type="pathway">
    <text evidence="2">Lipid metabolism; fatty acid beta-oxidation.</text>
</comment>
<dbReference type="FunFam" id="3.90.226.10:FF:000024">
    <property type="entry name" value="Delta3,5-delta2,4-dienoyl-CoA isomerase"/>
    <property type="match status" value="1"/>
</dbReference>
<dbReference type="InterPro" id="IPR045002">
    <property type="entry name" value="Ech1-like"/>
</dbReference>
<proteinExistence type="inferred from homology"/>
<evidence type="ECO:0000256" key="5">
    <source>
        <dbReference type="ARBA" id="ARBA00022990"/>
    </source>
</evidence>
<comment type="similarity">
    <text evidence="3">Belongs to the enoyl-CoA hydratase/isomerase family.</text>
</comment>
<feature type="compositionally biased region" description="Pro residues" evidence="9">
    <location>
        <begin position="78"/>
        <end position="94"/>
    </location>
</feature>
<keyword evidence="5" id="KW-0007">Acetylation</keyword>
<sequence>MSHHRGPGNLPPGALPPASPPPQIPVDAHIPVGSSRPPAAPVPAPAPNAPRQPTPDSHDVHSPRSLHIHRPHIRPHHAPPPPPPPPPPPAPPFPGYEDYEFFRVTAPAAFVAHVEINNPAKHNAFSEPIWLEFGAIFRRLSRDQDVRAVVLSGAGERAFTSGLDVKAAASGPLARMDASDVARSAAVLRGQIGEFQDCISAMDVVGKPVIAAVHGLCYGLGVDIACCADIRFCTADVRFAVKEVDIGMAADVGSLARLPKIVGNQSWVREVCFTARDFGAGEAHHVGFVSRVCADKAEVLREAIGLAEAVAEKSPVAVQGTKEILLHARDHSVEDNLRFTAVWNGAALQSADFKSSILSSFSKRKVKYEKL</sequence>
<dbReference type="GO" id="GO:0005739">
    <property type="term" value="C:mitochondrion"/>
    <property type="evidence" value="ECO:0007669"/>
    <property type="project" value="TreeGrafter"/>
</dbReference>
<evidence type="ECO:0000256" key="7">
    <source>
        <dbReference type="ARBA" id="ARBA00023140"/>
    </source>
</evidence>
<dbReference type="OrthoDB" id="14970at2759"/>
<keyword evidence="6" id="KW-0443">Lipid metabolism</keyword>
<dbReference type="SUPFAM" id="SSF101447">
    <property type="entry name" value="Formin homology 2 domain (FH2 domain)"/>
    <property type="match status" value="1"/>
</dbReference>
<dbReference type="GO" id="GO:0005777">
    <property type="term" value="C:peroxisome"/>
    <property type="evidence" value="ECO:0007669"/>
    <property type="project" value="UniProtKB-SubCell"/>
</dbReference>
<dbReference type="InterPro" id="IPR014748">
    <property type="entry name" value="Enoyl-CoA_hydra_C"/>
</dbReference>
<evidence type="ECO:0000256" key="4">
    <source>
        <dbReference type="ARBA" id="ARBA00022832"/>
    </source>
</evidence>